<comment type="caution">
    <text evidence="1">The sequence shown here is derived from an EMBL/GenBank/DDBJ whole genome shotgun (WGS) entry which is preliminary data.</text>
</comment>
<evidence type="ECO:0000313" key="2">
    <source>
        <dbReference type="Proteomes" id="UP000436357"/>
    </source>
</evidence>
<sequence length="145" mass="15796">MLGSDTQVKGTDNIIREIRPEHENMYPTFTIDFASGDVMAVTQQGNVFEWKDSQGNLIFHIDSPKLPSGRQATLEWNADTRQLVIVPKLGLMPRCAKSKLRSIAANIGWGIGVCMPLGLANVAAGAVCTIGQSIAAEYIPWHNVC</sequence>
<dbReference type="AlphaFoldDB" id="A0A6N7TYM5"/>
<gene>
    <name evidence="1" type="ORF">GKC41_07750</name>
</gene>
<dbReference type="Proteomes" id="UP000436357">
    <property type="component" value="Unassembled WGS sequence"/>
</dbReference>
<dbReference type="OrthoDB" id="3232713at2"/>
<name>A0A6N7TYM5_9BIFI</name>
<evidence type="ECO:0000313" key="1">
    <source>
        <dbReference type="EMBL" id="MSD91538.1"/>
    </source>
</evidence>
<organism evidence="1 2">
    <name type="scientific">Bifidobacterium asteroides</name>
    <dbReference type="NCBI Taxonomy" id="1684"/>
    <lineage>
        <taxon>Bacteria</taxon>
        <taxon>Bacillati</taxon>
        <taxon>Actinomycetota</taxon>
        <taxon>Actinomycetes</taxon>
        <taxon>Bifidobacteriales</taxon>
        <taxon>Bifidobacteriaceae</taxon>
        <taxon>Bifidobacterium</taxon>
    </lineage>
</organism>
<proteinExistence type="predicted"/>
<protein>
    <submittedName>
        <fullName evidence="1">Uncharacterized protein</fullName>
    </submittedName>
</protein>
<reference evidence="1 2" key="1">
    <citation type="submission" date="2019-11" db="EMBL/GenBank/DDBJ databases">
        <title>Draft Genome Sequence of Plant Growth-Promoting Rhizosphere-Associated Bacteria.</title>
        <authorList>
            <person name="Vasilyev I.Y."/>
            <person name="Radchenko V."/>
            <person name="Ilnitskaya E.V."/>
        </authorList>
    </citation>
    <scope>NUCLEOTIDE SEQUENCE [LARGE SCALE GENOMIC DNA]</scope>
    <source>
        <strain evidence="1 2">VRA_9sq_n</strain>
    </source>
</reference>
<accession>A0A6N7TYM5</accession>
<dbReference type="EMBL" id="WKKW01000005">
    <property type="protein sequence ID" value="MSD91538.1"/>
    <property type="molecule type" value="Genomic_DNA"/>
</dbReference>